<organism evidence="1 2">
    <name type="scientific">Cyclotella atomus</name>
    <dbReference type="NCBI Taxonomy" id="382360"/>
    <lineage>
        <taxon>Eukaryota</taxon>
        <taxon>Sar</taxon>
        <taxon>Stramenopiles</taxon>
        <taxon>Ochrophyta</taxon>
        <taxon>Bacillariophyta</taxon>
        <taxon>Coscinodiscophyceae</taxon>
        <taxon>Thalassiosirophycidae</taxon>
        <taxon>Stephanodiscales</taxon>
        <taxon>Stephanodiscaceae</taxon>
        <taxon>Cyclotella</taxon>
    </lineage>
</organism>
<sequence>MKLLDTIDEYGNNGMMPVVLSRAICRIVGKGANEHSTPVYGAIVPHAMMMDLKDSDVETGLMPSAFTIVWPNANTIAVLKFLIFIFNTRRFWSSQVLF</sequence>
<name>A0ABD3Q291_9STRA</name>
<gene>
    <name evidence="1" type="ORF">ACHAWO_001645</name>
</gene>
<evidence type="ECO:0000313" key="1">
    <source>
        <dbReference type="EMBL" id="KAL3793596.1"/>
    </source>
</evidence>
<protein>
    <submittedName>
        <fullName evidence="1">Uncharacterized protein</fullName>
    </submittedName>
</protein>
<dbReference type="AlphaFoldDB" id="A0ABD3Q291"/>
<proteinExistence type="predicted"/>
<evidence type="ECO:0000313" key="2">
    <source>
        <dbReference type="Proteomes" id="UP001530400"/>
    </source>
</evidence>
<comment type="caution">
    <text evidence="1">The sequence shown here is derived from an EMBL/GenBank/DDBJ whole genome shotgun (WGS) entry which is preliminary data.</text>
</comment>
<accession>A0ABD3Q291</accession>
<dbReference type="EMBL" id="JALLPJ020000388">
    <property type="protein sequence ID" value="KAL3793596.1"/>
    <property type="molecule type" value="Genomic_DNA"/>
</dbReference>
<reference evidence="1 2" key="1">
    <citation type="submission" date="2024-10" db="EMBL/GenBank/DDBJ databases">
        <title>Updated reference genomes for cyclostephanoid diatoms.</title>
        <authorList>
            <person name="Roberts W.R."/>
            <person name="Alverson A.J."/>
        </authorList>
    </citation>
    <scope>NUCLEOTIDE SEQUENCE [LARGE SCALE GENOMIC DNA]</scope>
    <source>
        <strain evidence="1 2">AJA010-31</strain>
    </source>
</reference>
<dbReference type="Proteomes" id="UP001530400">
    <property type="component" value="Unassembled WGS sequence"/>
</dbReference>
<keyword evidence="2" id="KW-1185">Reference proteome</keyword>